<dbReference type="SUPFAM" id="SSF53649">
    <property type="entry name" value="Alkaline phosphatase-like"/>
    <property type="match status" value="1"/>
</dbReference>
<name>A0ABD5S432_9EURY</name>
<organism evidence="1 2">
    <name type="scientific">Halobium palmae</name>
    <dbReference type="NCBI Taxonomy" id="1776492"/>
    <lineage>
        <taxon>Archaea</taxon>
        <taxon>Methanobacteriati</taxon>
        <taxon>Methanobacteriota</taxon>
        <taxon>Stenosarchaea group</taxon>
        <taxon>Halobacteria</taxon>
        <taxon>Halobacteriales</taxon>
        <taxon>Haloferacaceae</taxon>
        <taxon>Halobium</taxon>
    </lineage>
</organism>
<evidence type="ECO:0000313" key="2">
    <source>
        <dbReference type="Proteomes" id="UP001596328"/>
    </source>
</evidence>
<proteinExistence type="predicted"/>
<dbReference type="InterPro" id="IPR017850">
    <property type="entry name" value="Alkaline_phosphatase_core_sf"/>
</dbReference>
<dbReference type="AlphaFoldDB" id="A0ABD5S432"/>
<protein>
    <submittedName>
        <fullName evidence="1">Sulfatase</fullName>
    </submittedName>
</protein>
<keyword evidence="2" id="KW-1185">Reference proteome</keyword>
<sequence>MKRLLVTVDSLRYDHFEHMPETRSYLERTHDRAFSVCTATMGSFPATIGGEYPDGTGLHPGTSVARHLDHPTVGVTTNHLLSAEYGYDEGFDYFRSPKGGGESIKDKGAIFLTQGTLPYRAAVWGWNQFQRLQGAVGEVPKSFRRAEDVVEEFRREVEGRDDWFGWLHLMEPHHPYDPDDSPVGRTKAQAVSRRVVGGGGTGKEQAWTKELYRREVAELDEKLAPLWEFVPDDARVVFCA</sequence>
<dbReference type="Proteomes" id="UP001596328">
    <property type="component" value="Unassembled WGS sequence"/>
</dbReference>
<comment type="caution">
    <text evidence="1">The sequence shown here is derived from an EMBL/GenBank/DDBJ whole genome shotgun (WGS) entry which is preliminary data.</text>
</comment>
<dbReference type="Gene3D" id="3.40.720.10">
    <property type="entry name" value="Alkaline Phosphatase, subunit A"/>
    <property type="match status" value="1"/>
</dbReference>
<reference evidence="1 2" key="1">
    <citation type="journal article" date="2019" name="Int. J. Syst. Evol. Microbiol.">
        <title>The Global Catalogue of Microorganisms (GCM) 10K type strain sequencing project: providing services to taxonomists for standard genome sequencing and annotation.</title>
        <authorList>
            <consortium name="The Broad Institute Genomics Platform"/>
            <consortium name="The Broad Institute Genome Sequencing Center for Infectious Disease"/>
            <person name="Wu L."/>
            <person name="Ma J."/>
        </authorList>
    </citation>
    <scope>NUCLEOTIDE SEQUENCE [LARGE SCALE GENOMIC DNA]</scope>
    <source>
        <strain evidence="1 2">NBRC 111368</strain>
    </source>
</reference>
<dbReference type="EMBL" id="JBHSWU010000848">
    <property type="protein sequence ID" value="MFC6726033.1"/>
    <property type="molecule type" value="Genomic_DNA"/>
</dbReference>
<evidence type="ECO:0000313" key="1">
    <source>
        <dbReference type="EMBL" id="MFC6726033.1"/>
    </source>
</evidence>
<accession>A0ABD5S432</accession>
<feature type="non-terminal residue" evidence="1">
    <location>
        <position position="240"/>
    </location>
</feature>
<gene>
    <name evidence="1" type="ORF">ACFQE1_17015</name>
</gene>